<sequence length="146" mass="16490">MFNIHGKTNHHFTLVSDANLQIIARLIGHRPHSRLRDNTWIKALGLLFGSHTFNLSAKCAVQWTDKLDHLLDGAPINVPGGHLSAWSPADVDFLVERMQSCNSVVITIYGVVQLSTDVEQVAKEDDRTHRYQIPSDYCFAHLEVQF</sequence>
<dbReference type="PANTHER" id="PTHR31656">
    <property type="entry name" value="ROOT CAP DOMAIN-CONTAINING PROTEIN"/>
    <property type="match status" value="1"/>
</dbReference>
<dbReference type="Proteomes" id="UP001279734">
    <property type="component" value="Unassembled WGS sequence"/>
</dbReference>
<accession>A0AAD3P846</accession>
<evidence type="ECO:0000313" key="1">
    <source>
        <dbReference type="EMBL" id="GMG99528.1"/>
    </source>
</evidence>
<name>A0AAD3P846_NEPGR</name>
<dbReference type="EMBL" id="BSYO01000001">
    <property type="protein sequence ID" value="GMG99528.1"/>
    <property type="molecule type" value="Genomic_DNA"/>
</dbReference>
<gene>
    <name evidence="1" type="ORF">Nepgr_001368</name>
</gene>
<reference evidence="1" key="1">
    <citation type="submission" date="2023-05" db="EMBL/GenBank/DDBJ databases">
        <title>Nepenthes gracilis genome sequencing.</title>
        <authorList>
            <person name="Fukushima K."/>
        </authorList>
    </citation>
    <scope>NUCLEOTIDE SEQUENCE</scope>
    <source>
        <strain evidence="1">SING2019-196</strain>
    </source>
</reference>
<dbReference type="AlphaFoldDB" id="A0AAD3P846"/>
<evidence type="ECO:0000313" key="2">
    <source>
        <dbReference type="Proteomes" id="UP001279734"/>
    </source>
</evidence>
<keyword evidence="2" id="KW-1185">Reference proteome</keyword>
<proteinExistence type="predicted"/>
<protein>
    <submittedName>
        <fullName evidence="1">Uncharacterized protein</fullName>
    </submittedName>
</protein>
<comment type="caution">
    <text evidence="1">The sequence shown here is derived from an EMBL/GenBank/DDBJ whole genome shotgun (WGS) entry which is preliminary data.</text>
</comment>
<organism evidence="1 2">
    <name type="scientific">Nepenthes gracilis</name>
    <name type="common">Slender pitcher plant</name>
    <dbReference type="NCBI Taxonomy" id="150966"/>
    <lineage>
        <taxon>Eukaryota</taxon>
        <taxon>Viridiplantae</taxon>
        <taxon>Streptophyta</taxon>
        <taxon>Embryophyta</taxon>
        <taxon>Tracheophyta</taxon>
        <taxon>Spermatophyta</taxon>
        <taxon>Magnoliopsida</taxon>
        <taxon>eudicotyledons</taxon>
        <taxon>Gunneridae</taxon>
        <taxon>Pentapetalae</taxon>
        <taxon>Caryophyllales</taxon>
        <taxon>Nepenthaceae</taxon>
        <taxon>Nepenthes</taxon>
    </lineage>
</organism>